<dbReference type="Proteomes" id="UP000198597">
    <property type="component" value="Unassembled WGS sequence"/>
</dbReference>
<reference evidence="11 12" key="1">
    <citation type="submission" date="2016-10" db="EMBL/GenBank/DDBJ databases">
        <authorList>
            <person name="de Groot N.N."/>
        </authorList>
    </citation>
    <scope>NUCLEOTIDE SEQUENCE [LARGE SCALE GENOMIC DNA]</scope>
    <source>
        <strain evidence="11 12">DSM 12272</strain>
    </source>
</reference>
<dbReference type="Gene3D" id="1.10.3210.30">
    <property type="match status" value="1"/>
</dbReference>
<keyword evidence="7" id="KW-0347">Helicase</keyword>
<evidence type="ECO:0000256" key="6">
    <source>
        <dbReference type="ARBA" id="ARBA00022801"/>
    </source>
</evidence>
<comment type="similarity">
    <text evidence="1">In the N-terminal section; belongs to the CRISPR-associated nuclease Cas3-HD family.</text>
</comment>
<dbReference type="InterPro" id="IPR006474">
    <property type="entry name" value="Helicase_Cas3_CRISPR-ass_core"/>
</dbReference>
<dbReference type="Pfam" id="PF00270">
    <property type="entry name" value="DEAD"/>
    <property type="match status" value="1"/>
</dbReference>
<proteinExistence type="inferred from homology"/>
<evidence type="ECO:0000256" key="1">
    <source>
        <dbReference type="ARBA" id="ARBA00006847"/>
    </source>
</evidence>
<protein>
    <submittedName>
        <fullName evidence="11">CRISPR-associated helicase, Cas3 family</fullName>
    </submittedName>
</protein>
<dbReference type="Gene3D" id="3.40.50.300">
    <property type="entry name" value="P-loop containing nucleotide triphosphate hydrolases"/>
    <property type="match status" value="2"/>
</dbReference>
<dbReference type="NCBIfam" id="TIGR01587">
    <property type="entry name" value="cas3_core"/>
    <property type="match status" value="1"/>
</dbReference>
<gene>
    <name evidence="11" type="ORF">SAMN04488529_102444</name>
</gene>
<feature type="domain" description="HD Cas3-type" evidence="10">
    <location>
        <begin position="7"/>
        <end position="167"/>
    </location>
</feature>
<sequence>MDLSIYKAKPQKSIREHTDDLLNNLEIIKGLDYIKSNHVYELTKIACEYHDYGKANKEFQNRIKNNTTFNENTEMAHNVLSLYFINESEFENIEDYYKVAFAVLYHHNYCDNLKALQGKDNKDLAKSLLSNFKINTIKPSTLQNLKRITKTEDAILIKGFLHKCDYSASADLPIEHKNDFLNSGLDKLLEKWQSENENAKWNELQEFCKNNTDENILVVAQTGMGKTEGGLHWIGDNKGFFILPLKTAINSIYKRVKEEILEKNNIESKLALLHSDALSYYNSDKSKELDIMDYYKQSRQLSIPLNISTMDQLFDFVFKYQGYELKLTTLSYSKIVVDEIQMYSADLLAYLIYGIKIINKFGGKVAILTATLAPFIRDKLKSGENPVEFKEMTFINDSKRHNLKVYDSEIDCETIYCKFEENRKKGISNKILVVCNTVKKAQEIYKELEGCKEIGVKNINILHSKFIKCERAQKEKEIMEFGKTENKGTGIWIATQIVEASLDIDFDYLFTELSEITGLFQRLGRCNRKGVKPTDEPNCFVFLNINKNLLTNGDKGFIDSRIYELSKNALKNIDGVLTEREKINIIEENLTTEKLKGSDYLVKYNRFSKWISELEPYKLDKDEVMLRDIISYNVIPNKIYEDHKKEIDENSRKLLKSINPKLTKTDKEKVRLDKLELKEQIKKYTVPVGRNDIFFKGENLRVSRVQLSRNEFIDVMNCKYDKLGFIRATSKEIKGLVDNFM</sequence>
<keyword evidence="12" id="KW-1185">Reference proteome</keyword>
<dbReference type="GO" id="GO:0004518">
    <property type="term" value="F:nuclease activity"/>
    <property type="evidence" value="ECO:0007669"/>
    <property type="project" value="UniProtKB-KW"/>
</dbReference>
<dbReference type="PANTHER" id="PTHR47963">
    <property type="entry name" value="DEAD-BOX ATP-DEPENDENT RNA HELICASE 47, MITOCHONDRIAL"/>
    <property type="match status" value="1"/>
</dbReference>
<accession>A0A1H0QN46</accession>
<organism evidence="11 12">
    <name type="scientific">Clostridium gasigenes</name>
    <dbReference type="NCBI Taxonomy" id="94869"/>
    <lineage>
        <taxon>Bacteria</taxon>
        <taxon>Bacillati</taxon>
        <taxon>Bacillota</taxon>
        <taxon>Clostridia</taxon>
        <taxon>Eubacteriales</taxon>
        <taxon>Clostridiaceae</taxon>
        <taxon>Clostridium</taxon>
    </lineage>
</organism>
<dbReference type="InterPro" id="IPR006483">
    <property type="entry name" value="CRISPR-assoc_Cas3_HD"/>
</dbReference>
<dbReference type="GO" id="GO:0003723">
    <property type="term" value="F:RNA binding"/>
    <property type="evidence" value="ECO:0007669"/>
    <property type="project" value="TreeGrafter"/>
</dbReference>
<dbReference type="STRING" id="94869.SAMN04488529_102444"/>
<dbReference type="RefSeq" id="WP_089967405.1">
    <property type="nucleotide sequence ID" value="NZ_FNJM01000002.1"/>
</dbReference>
<comment type="similarity">
    <text evidence="2">In the central section; belongs to the CRISPR-associated helicase Cas3 family.</text>
</comment>
<dbReference type="InterPro" id="IPR014001">
    <property type="entry name" value="Helicase_ATP-bd"/>
</dbReference>
<evidence type="ECO:0000256" key="9">
    <source>
        <dbReference type="ARBA" id="ARBA00023118"/>
    </source>
</evidence>
<dbReference type="GO" id="GO:0051607">
    <property type="term" value="P:defense response to virus"/>
    <property type="evidence" value="ECO:0007669"/>
    <property type="project" value="UniProtKB-KW"/>
</dbReference>
<dbReference type="AlphaFoldDB" id="A0A1H0QN46"/>
<keyword evidence="8" id="KW-0067">ATP-binding</keyword>
<dbReference type="PANTHER" id="PTHR47963:SF9">
    <property type="entry name" value="CRISPR-ASSOCIATED ENDONUCLEASE_HELICASE CAS3"/>
    <property type="match status" value="1"/>
</dbReference>
<dbReference type="GO" id="GO:0005524">
    <property type="term" value="F:ATP binding"/>
    <property type="evidence" value="ECO:0007669"/>
    <property type="project" value="UniProtKB-KW"/>
</dbReference>
<keyword evidence="3" id="KW-0540">Nuclease</keyword>
<evidence type="ECO:0000313" key="12">
    <source>
        <dbReference type="Proteomes" id="UP000198597"/>
    </source>
</evidence>
<dbReference type="SMART" id="SM00487">
    <property type="entry name" value="DEXDc"/>
    <property type="match status" value="1"/>
</dbReference>
<dbReference type="InterPro" id="IPR050547">
    <property type="entry name" value="DEAD_box_RNA_helicases"/>
</dbReference>
<evidence type="ECO:0000256" key="7">
    <source>
        <dbReference type="ARBA" id="ARBA00022806"/>
    </source>
</evidence>
<name>A0A1H0QN46_9CLOT</name>
<evidence type="ECO:0000256" key="3">
    <source>
        <dbReference type="ARBA" id="ARBA00022722"/>
    </source>
</evidence>
<keyword evidence="4" id="KW-0479">Metal-binding</keyword>
<dbReference type="SUPFAM" id="SSF52540">
    <property type="entry name" value="P-loop containing nucleoside triphosphate hydrolases"/>
    <property type="match status" value="1"/>
</dbReference>
<dbReference type="InterPro" id="IPR054712">
    <property type="entry name" value="Cas3-like_dom"/>
</dbReference>
<evidence type="ECO:0000256" key="4">
    <source>
        <dbReference type="ARBA" id="ARBA00022723"/>
    </source>
</evidence>
<dbReference type="GO" id="GO:0016787">
    <property type="term" value="F:hydrolase activity"/>
    <property type="evidence" value="ECO:0007669"/>
    <property type="project" value="UniProtKB-KW"/>
</dbReference>
<evidence type="ECO:0000256" key="2">
    <source>
        <dbReference type="ARBA" id="ARBA00009046"/>
    </source>
</evidence>
<dbReference type="GO" id="GO:0003724">
    <property type="term" value="F:RNA helicase activity"/>
    <property type="evidence" value="ECO:0007669"/>
    <property type="project" value="TreeGrafter"/>
</dbReference>
<dbReference type="PROSITE" id="PS51643">
    <property type="entry name" value="HD_CAS3"/>
    <property type="match status" value="1"/>
</dbReference>
<evidence type="ECO:0000256" key="5">
    <source>
        <dbReference type="ARBA" id="ARBA00022741"/>
    </source>
</evidence>
<keyword evidence="6" id="KW-0378">Hydrolase</keyword>
<dbReference type="Pfam" id="PF22590">
    <property type="entry name" value="Cas3-like_C_2"/>
    <property type="match status" value="1"/>
</dbReference>
<dbReference type="EMBL" id="FNJM01000002">
    <property type="protein sequence ID" value="SDP18781.1"/>
    <property type="molecule type" value="Genomic_DNA"/>
</dbReference>
<dbReference type="InterPro" id="IPR038257">
    <property type="entry name" value="CRISPR-assoc_Cas3_HD_sf"/>
</dbReference>
<evidence type="ECO:0000259" key="10">
    <source>
        <dbReference type="PROSITE" id="PS51643"/>
    </source>
</evidence>
<dbReference type="OrthoDB" id="9810236at2"/>
<dbReference type="InterPro" id="IPR027417">
    <property type="entry name" value="P-loop_NTPase"/>
</dbReference>
<keyword evidence="5" id="KW-0547">Nucleotide-binding</keyword>
<dbReference type="NCBIfam" id="TIGR01596">
    <property type="entry name" value="cas3_HD"/>
    <property type="match status" value="1"/>
</dbReference>
<dbReference type="CDD" id="cd09641">
    <property type="entry name" value="Cas3''_I"/>
    <property type="match status" value="1"/>
</dbReference>
<dbReference type="GO" id="GO:0046872">
    <property type="term" value="F:metal ion binding"/>
    <property type="evidence" value="ECO:0007669"/>
    <property type="project" value="UniProtKB-KW"/>
</dbReference>
<dbReference type="InterPro" id="IPR011545">
    <property type="entry name" value="DEAD/DEAH_box_helicase_dom"/>
</dbReference>
<evidence type="ECO:0000313" key="11">
    <source>
        <dbReference type="EMBL" id="SDP18781.1"/>
    </source>
</evidence>
<evidence type="ECO:0000256" key="8">
    <source>
        <dbReference type="ARBA" id="ARBA00022840"/>
    </source>
</evidence>
<keyword evidence="9" id="KW-0051">Antiviral defense</keyword>